<gene>
    <name evidence="1" type="ORF">P153DRAFT_251278</name>
</gene>
<dbReference type="Proteomes" id="UP000799771">
    <property type="component" value="Unassembled WGS sequence"/>
</dbReference>
<feature type="non-terminal residue" evidence="1">
    <location>
        <position position="802"/>
    </location>
</feature>
<name>A0A6A6AJ53_9PLEO</name>
<keyword evidence="2" id="KW-1185">Reference proteome</keyword>
<dbReference type="RefSeq" id="XP_033525321.1">
    <property type="nucleotide sequence ID" value="XM_033662711.1"/>
</dbReference>
<evidence type="ECO:0000313" key="2">
    <source>
        <dbReference type="Proteomes" id="UP000799771"/>
    </source>
</evidence>
<evidence type="ECO:0000313" key="1">
    <source>
        <dbReference type="EMBL" id="KAF2130934.1"/>
    </source>
</evidence>
<sequence>PPPCTCPDCQTYYYTLREQGIDRYHYTKVLADEEARALIAGHTKQIFTSQKYLRHAVQHHGEHILNRWRKRTQSKRKELLLATEPALPHKKGLVAELDYSNTSWQVSRAKYRKYFLLPYLDLETLANNPAALVGLIHARANSSPAEWAPFDHEQLRSSWGLGLLDAEFNAGAVIMFGSKYGTYTKWEAKAAHRFDLVGFPRAQQIFEAQATLMRFLQQVVEKLLEGLQDAEAVSAVGRESVIAPGLKMTRGSAAWSSFVHRPFLAPPRFDVDALLALVKARYDATSDHLWLLQTEPSYMKRYMRKLGQMESVQTDKRKDVGLAMINGEIIGDINIHVFWRMALVEFEHLQKVYRRYQDSIVSGAPLPKKIDDVLGALELQLVNQIHKRSKQLVAITSQRPGFRNIYDYEDATPVEGKNNKWKYEVTLQIKEQFASKKNDNTSGQARAYRTEKLWWILTQLQGPPDSETRFRYAMLLDMLDDHLASSTPEERARLDEILYENLSDYVTLIELLWAIRMHCPRSTIRSISDCVQTEDRIYWRIIKGRDVITSSDNISMIKSLTVFRATTPPSGQRNHGWLQQFDNLHSALRDYWRKTSSVYRDMFRGWGLSASDVELLMESLMLWDNSEYTSRLDAKREQVLADMRKPKALENEDMFLPLPTTTTSVSAESDVAQSKAKVKTRGESQPQILEKQEQAVEPQEPAVVTMELSKRSYATFRSMFPATAEERQKSTEWGVFVDSMADAGFVAKNGGGSIVTFEDGKGGGKIIFHRPHPEPSIDPVMLQSMGRRMNKWFGWTRNTFAL</sequence>
<dbReference type="AlphaFoldDB" id="A0A6A6AJ53"/>
<dbReference type="GeneID" id="54403143"/>
<dbReference type="PANTHER" id="PTHR40788">
    <property type="entry name" value="CLR5 DOMAIN-CONTAINING PROTEIN-RELATED"/>
    <property type="match status" value="1"/>
</dbReference>
<accession>A0A6A6AJ53</accession>
<evidence type="ECO:0008006" key="3">
    <source>
        <dbReference type="Google" id="ProtNLM"/>
    </source>
</evidence>
<feature type="non-terminal residue" evidence="1">
    <location>
        <position position="1"/>
    </location>
</feature>
<protein>
    <recommendedName>
        <fullName evidence="3">Clr5 domain-containing protein</fullName>
    </recommendedName>
</protein>
<dbReference type="EMBL" id="ML977503">
    <property type="protein sequence ID" value="KAF2130934.1"/>
    <property type="molecule type" value="Genomic_DNA"/>
</dbReference>
<reference evidence="1" key="1">
    <citation type="journal article" date="2020" name="Stud. Mycol.">
        <title>101 Dothideomycetes genomes: a test case for predicting lifestyles and emergence of pathogens.</title>
        <authorList>
            <person name="Haridas S."/>
            <person name="Albert R."/>
            <person name="Binder M."/>
            <person name="Bloem J."/>
            <person name="Labutti K."/>
            <person name="Salamov A."/>
            <person name="Andreopoulos B."/>
            <person name="Baker S."/>
            <person name="Barry K."/>
            <person name="Bills G."/>
            <person name="Bluhm B."/>
            <person name="Cannon C."/>
            <person name="Castanera R."/>
            <person name="Culley D."/>
            <person name="Daum C."/>
            <person name="Ezra D."/>
            <person name="Gonzalez J."/>
            <person name="Henrissat B."/>
            <person name="Kuo A."/>
            <person name="Liang C."/>
            <person name="Lipzen A."/>
            <person name="Lutzoni F."/>
            <person name="Magnuson J."/>
            <person name="Mondo S."/>
            <person name="Nolan M."/>
            <person name="Ohm R."/>
            <person name="Pangilinan J."/>
            <person name="Park H.-J."/>
            <person name="Ramirez L."/>
            <person name="Alfaro M."/>
            <person name="Sun H."/>
            <person name="Tritt A."/>
            <person name="Yoshinaga Y."/>
            <person name="Zwiers L.-H."/>
            <person name="Turgeon B."/>
            <person name="Goodwin S."/>
            <person name="Spatafora J."/>
            <person name="Crous P."/>
            <person name="Grigoriev I."/>
        </authorList>
    </citation>
    <scope>NUCLEOTIDE SEQUENCE</scope>
    <source>
        <strain evidence="1">CBS 119687</strain>
    </source>
</reference>
<dbReference type="OrthoDB" id="2922289at2759"/>
<organism evidence="1 2">
    <name type="scientific">Dothidotthia symphoricarpi CBS 119687</name>
    <dbReference type="NCBI Taxonomy" id="1392245"/>
    <lineage>
        <taxon>Eukaryota</taxon>
        <taxon>Fungi</taxon>
        <taxon>Dikarya</taxon>
        <taxon>Ascomycota</taxon>
        <taxon>Pezizomycotina</taxon>
        <taxon>Dothideomycetes</taxon>
        <taxon>Pleosporomycetidae</taxon>
        <taxon>Pleosporales</taxon>
        <taxon>Dothidotthiaceae</taxon>
        <taxon>Dothidotthia</taxon>
    </lineage>
</organism>
<dbReference type="PANTHER" id="PTHR40788:SF1">
    <property type="entry name" value="IPA PROTEIN"/>
    <property type="match status" value="1"/>
</dbReference>
<proteinExistence type="predicted"/>